<dbReference type="EMBL" id="RHLK01000002">
    <property type="protein sequence ID" value="MVO98735.1"/>
    <property type="molecule type" value="Genomic_DNA"/>
</dbReference>
<dbReference type="AlphaFoldDB" id="A0A7X3FFM6"/>
<dbReference type="Proteomes" id="UP000490800">
    <property type="component" value="Unassembled WGS sequence"/>
</dbReference>
<dbReference type="SUPFAM" id="SSF53335">
    <property type="entry name" value="S-adenosyl-L-methionine-dependent methyltransferases"/>
    <property type="match status" value="1"/>
</dbReference>
<dbReference type="InterPro" id="IPR010719">
    <property type="entry name" value="MnmM_MeTrfase"/>
</dbReference>
<organism evidence="1 2">
    <name type="scientific">Paenibacillus lutrae</name>
    <dbReference type="NCBI Taxonomy" id="2078573"/>
    <lineage>
        <taxon>Bacteria</taxon>
        <taxon>Bacillati</taxon>
        <taxon>Bacillota</taxon>
        <taxon>Bacilli</taxon>
        <taxon>Bacillales</taxon>
        <taxon>Paenibacillaceae</taxon>
        <taxon>Paenibacillus</taxon>
    </lineage>
</organism>
<dbReference type="Pfam" id="PF06962">
    <property type="entry name" value="rRNA_methylase"/>
    <property type="match status" value="1"/>
</dbReference>
<dbReference type="InterPro" id="IPR029063">
    <property type="entry name" value="SAM-dependent_MTases_sf"/>
</dbReference>
<protein>
    <submittedName>
        <fullName evidence="1">Methyltransferase domain-containing protein</fullName>
    </submittedName>
</protein>
<keyword evidence="1" id="KW-0489">Methyltransferase</keyword>
<dbReference type="OrthoDB" id="9792989at2"/>
<comment type="caution">
    <text evidence="1">The sequence shown here is derived from an EMBL/GenBank/DDBJ whole genome shotgun (WGS) entry which is preliminary data.</text>
</comment>
<dbReference type="RefSeq" id="WP_157333194.1">
    <property type="nucleotide sequence ID" value="NZ_RHLK01000002.1"/>
</dbReference>
<sequence length="209" mass="22297">MGFLSILSCAHKWVEERVRPGDTVIDATVGNGVDTLFLARLVGPNGTVYGFDIQPQALEAAQLRLGRELPQSEAVKLLLQSHAGMAAAVPDSCRGNTAAVMFNLGYLPGADPKVITVPESTLPALEAALQLLRDNGIVTIALYPGHEGGSTEASAVEAWAASLPQERYRVLSYRFLNHAAHSPFLLGIEKKKSRGVHHEAISCSLSTSL</sequence>
<dbReference type="PANTHER" id="PTHR35276:SF1">
    <property type="entry name" value="TRNA (MNM(5)S(2)U34)-METHYLTRANSFERASE, CHLOROPLASTIC"/>
    <property type="match status" value="1"/>
</dbReference>
<keyword evidence="1" id="KW-0808">Transferase</keyword>
<name>A0A7X3FFM6_9BACL</name>
<dbReference type="GO" id="GO:0032259">
    <property type="term" value="P:methylation"/>
    <property type="evidence" value="ECO:0007669"/>
    <property type="project" value="UniProtKB-KW"/>
</dbReference>
<proteinExistence type="predicted"/>
<dbReference type="Gene3D" id="3.40.50.150">
    <property type="entry name" value="Vaccinia Virus protein VP39"/>
    <property type="match status" value="1"/>
</dbReference>
<evidence type="ECO:0000313" key="2">
    <source>
        <dbReference type="Proteomes" id="UP000490800"/>
    </source>
</evidence>
<keyword evidence="2" id="KW-1185">Reference proteome</keyword>
<evidence type="ECO:0000313" key="1">
    <source>
        <dbReference type="EMBL" id="MVO98735.1"/>
    </source>
</evidence>
<gene>
    <name evidence="1" type="ORF">EDM21_04235</name>
</gene>
<reference evidence="1 2" key="1">
    <citation type="journal article" date="2019" name="Microorganisms">
        <title>Paenibacillus lutrae sp. nov., A Chitinolytic Species Isolated from A River Otter in Castril Natural Park, Granada, Spain.</title>
        <authorList>
            <person name="Rodriguez M."/>
            <person name="Reina J.C."/>
            <person name="Bejar V."/>
            <person name="Llamas I."/>
        </authorList>
    </citation>
    <scope>NUCLEOTIDE SEQUENCE [LARGE SCALE GENOMIC DNA]</scope>
    <source>
        <strain evidence="1 2">N10</strain>
    </source>
</reference>
<accession>A0A7X3FFM6</accession>
<dbReference type="GO" id="GO:0008168">
    <property type="term" value="F:methyltransferase activity"/>
    <property type="evidence" value="ECO:0007669"/>
    <property type="project" value="UniProtKB-KW"/>
</dbReference>
<dbReference type="PANTHER" id="PTHR35276">
    <property type="entry name" value="S-ADENOSYL-L-METHIONINE-DEPENDENT METHYLTRANSFERASES SUPERFAMILY PROTEIN"/>
    <property type="match status" value="1"/>
</dbReference>